<dbReference type="Proteomes" id="UP000193675">
    <property type="component" value="Unassembled WGS sequence"/>
</dbReference>
<dbReference type="EMBL" id="NBWC01000008">
    <property type="protein sequence ID" value="ORL66029.1"/>
    <property type="molecule type" value="Genomic_DNA"/>
</dbReference>
<gene>
    <name evidence="1" type="ORF">B7H17_06760</name>
</gene>
<protein>
    <submittedName>
        <fullName evidence="1">Uncharacterized protein</fullName>
    </submittedName>
</protein>
<organism evidence="1 2">
    <name type="scientific">Pseudomonas putida</name>
    <name type="common">Arthrobacter siderocapsulatus</name>
    <dbReference type="NCBI Taxonomy" id="303"/>
    <lineage>
        <taxon>Bacteria</taxon>
        <taxon>Pseudomonadati</taxon>
        <taxon>Pseudomonadota</taxon>
        <taxon>Gammaproteobacteria</taxon>
        <taxon>Pseudomonadales</taxon>
        <taxon>Pseudomonadaceae</taxon>
        <taxon>Pseudomonas</taxon>
    </lineage>
</organism>
<accession>A0A1X0ZTH0</accession>
<dbReference type="AlphaFoldDB" id="A0A1X0ZTH0"/>
<comment type="caution">
    <text evidence="1">The sequence shown here is derived from an EMBL/GenBank/DDBJ whole genome shotgun (WGS) entry which is preliminary data.</text>
</comment>
<name>A0A1X0ZTH0_PSEPU</name>
<dbReference type="RefSeq" id="WP_084852222.1">
    <property type="nucleotide sequence ID" value="NZ_CP143525.1"/>
</dbReference>
<reference evidence="1 2" key="1">
    <citation type="submission" date="2017-04" db="EMBL/GenBank/DDBJ databases">
        <title>Presence of VIM-2 positive Pseudomonas species in chickens and their surrounding environment.</title>
        <authorList>
            <person name="Zhang R."/>
        </authorList>
    </citation>
    <scope>NUCLEOTIDE SEQUENCE [LARGE SCALE GENOMIC DNA]</scope>
    <source>
        <strain evidence="1 2">DZ-C18</strain>
    </source>
</reference>
<proteinExistence type="predicted"/>
<sequence>MSGYQIAGIAIACAAVLILSLGGLFHALFNNMGGNGSWLSASLGCAVFLGGIVVIVKLLTMVPLQIL</sequence>
<evidence type="ECO:0000313" key="2">
    <source>
        <dbReference type="Proteomes" id="UP000193675"/>
    </source>
</evidence>
<evidence type="ECO:0000313" key="1">
    <source>
        <dbReference type="EMBL" id="ORL66029.1"/>
    </source>
</evidence>